<dbReference type="Proteomes" id="UP001159363">
    <property type="component" value="Chromosome 12"/>
</dbReference>
<organism evidence="1 2">
    <name type="scientific">Dryococelus australis</name>
    <dbReference type="NCBI Taxonomy" id="614101"/>
    <lineage>
        <taxon>Eukaryota</taxon>
        <taxon>Metazoa</taxon>
        <taxon>Ecdysozoa</taxon>
        <taxon>Arthropoda</taxon>
        <taxon>Hexapoda</taxon>
        <taxon>Insecta</taxon>
        <taxon>Pterygota</taxon>
        <taxon>Neoptera</taxon>
        <taxon>Polyneoptera</taxon>
        <taxon>Phasmatodea</taxon>
        <taxon>Verophasmatodea</taxon>
        <taxon>Anareolatae</taxon>
        <taxon>Phasmatidae</taxon>
        <taxon>Eurycanthinae</taxon>
        <taxon>Dryococelus</taxon>
    </lineage>
</organism>
<reference evidence="1 2" key="1">
    <citation type="submission" date="2023-02" db="EMBL/GenBank/DDBJ databases">
        <title>LHISI_Scaffold_Assembly.</title>
        <authorList>
            <person name="Stuart O.P."/>
            <person name="Cleave R."/>
            <person name="Magrath M.J.L."/>
            <person name="Mikheyev A.S."/>
        </authorList>
    </citation>
    <scope>NUCLEOTIDE SEQUENCE [LARGE SCALE GENOMIC DNA]</scope>
    <source>
        <strain evidence="1">Daus_M_001</strain>
        <tissue evidence="1">Leg muscle</tissue>
    </source>
</reference>
<gene>
    <name evidence="1" type="ORF">PR048_028840</name>
</gene>
<dbReference type="EMBL" id="JARBHB010000013">
    <property type="protein sequence ID" value="KAJ8869831.1"/>
    <property type="molecule type" value="Genomic_DNA"/>
</dbReference>
<name>A0ABQ9GE78_9NEOP</name>
<sequence>MLRDTITTLKAKRGNCEKEFLCLFNEVRDIALELGTELKKQVYRCNTPAPDLEVFFQQTVYVPLLDHYCKM</sequence>
<protein>
    <submittedName>
        <fullName evidence="1">Uncharacterized protein</fullName>
    </submittedName>
</protein>
<evidence type="ECO:0000313" key="2">
    <source>
        <dbReference type="Proteomes" id="UP001159363"/>
    </source>
</evidence>
<accession>A0ABQ9GE78</accession>
<proteinExistence type="predicted"/>
<keyword evidence="2" id="KW-1185">Reference proteome</keyword>
<comment type="caution">
    <text evidence="1">The sequence shown here is derived from an EMBL/GenBank/DDBJ whole genome shotgun (WGS) entry which is preliminary data.</text>
</comment>
<evidence type="ECO:0000313" key="1">
    <source>
        <dbReference type="EMBL" id="KAJ8869831.1"/>
    </source>
</evidence>